<organism evidence="2 3">
    <name type="scientific">Eleusine coracana subsp. coracana</name>
    <dbReference type="NCBI Taxonomy" id="191504"/>
    <lineage>
        <taxon>Eukaryota</taxon>
        <taxon>Viridiplantae</taxon>
        <taxon>Streptophyta</taxon>
        <taxon>Embryophyta</taxon>
        <taxon>Tracheophyta</taxon>
        <taxon>Spermatophyta</taxon>
        <taxon>Magnoliopsida</taxon>
        <taxon>Liliopsida</taxon>
        <taxon>Poales</taxon>
        <taxon>Poaceae</taxon>
        <taxon>PACMAD clade</taxon>
        <taxon>Chloridoideae</taxon>
        <taxon>Cynodonteae</taxon>
        <taxon>Eleusininae</taxon>
        <taxon>Eleusine</taxon>
    </lineage>
</organism>
<dbReference type="Pfam" id="PF23635">
    <property type="entry name" value="Beta-prop_AT5G49610-like"/>
    <property type="match status" value="1"/>
</dbReference>
<reference evidence="2" key="2">
    <citation type="submission" date="2021-12" db="EMBL/GenBank/DDBJ databases">
        <title>Resequencing data analysis of finger millet.</title>
        <authorList>
            <person name="Hatakeyama M."/>
            <person name="Aluri S."/>
            <person name="Balachadran M.T."/>
            <person name="Sivarajan S.R."/>
            <person name="Poveda L."/>
            <person name="Shimizu-Inatsugi R."/>
            <person name="Schlapbach R."/>
            <person name="Sreeman S.M."/>
            <person name="Shimizu K.K."/>
        </authorList>
    </citation>
    <scope>NUCLEOTIDE SEQUENCE</scope>
</reference>
<gene>
    <name evidence="2" type="primary">ga28492</name>
    <name evidence="2" type="ORF">PR202_ga28492</name>
</gene>
<comment type="caution">
    <text evidence="2">The sequence shown here is derived from an EMBL/GenBank/DDBJ whole genome shotgun (WGS) entry which is preliminary data.</text>
</comment>
<evidence type="ECO:0000313" key="3">
    <source>
        <dbReference type="Proteomes" id="UP001054889"/>
    </source>
</evidence>
<dbReference type="AlphaFoldDB" id="A0AAV5DJC5"/>
<feature type="domain" description="F-box protein AT5G49610-like beta-propeller" evidence="1">
    <location>
        <begin position="50"/>
        <end position="167"/>
    </location>
</feature>
<proteinExistence type="predicted"/>
<accession>A0AAV5DJC5</accession>
<sequence>MGRGAASRWGSVHRDGDNEPGIPCQHFSASVLCSQGGCDDDHLHCAGGPFIVVFVCSNARGIQRACIYSSETGAWSAPASVKASLYFSVEPNRGALVGDKIFFTLSQGEEILKYDLGKQRLSLIDPPAMYRYRCNTVLMGSKIGLLGLAGIMNSKVHLWHKKVEPGSAGWDVGALFIKINASVYIIELRSREMRKVCKNADYGTVLPFTSVYTPAHVH</sequence>
<evidence type="ECO:0000313" key="2">
    <source>
        <dbReference type="EMBL" id="GJN10402.1"/>
    </source>
</evidence>
<dbReference type="PANTHER" id="PTHR33186">
    <property type="entry name" value="OS10G0136150 PROTEIN-RELATED"/>
    <property type="match status" value="1"/>
</dbReference>
<keyword evidence="3" id="KW-1185">Reference proteome</keyword>
<reference evidence="2" key="1">
    <citation type="journal article" date="2018" name="DNA Res.">
        <title>Multiple hybrid de novo genome assembly of finger millet, an orphan allotetraploid crop.</title>
        <authorList>
            <person name="Hatakeyama M."/>
            <person name="Aluri S."/>
            <person name="Balachadran M.T."/>
            <person name="Sivarajan S.R."/>
            <person name="Patrignani A."/>
            <person name="Gruter S."/>
            <person name="Poveda L."/>
            <person name="Shimizu-Inatsugi R."/>
            <person name="Baeten J."/>
            <person name="Francoijs K.J."/>
            <person name="Nataraja K.N."/>
            <person name="Reddy Y.A.N."/>
            <person name="Phadnis S."/>
            <person name="Ravikumar R.L."/>
            <person name="Schlapbach R."/>
            <person name="Sreeman S.M."/>
            <person name="Shimizu K.K."/>
        </authorList>
    </citation>
    <scope>NUCLEOTIDE SEQUENCE</scope>
</reference>
<dbReference type="Proteomes" id="UP001054889">
    <property type="component" value="Unassembled WGS sequence"/>
</dbReference>
<name>A0AAV5DJC5_ELECO</name>
<dbReference type="EMBL" id="BQKI01000017">
    <property type="protein sequence ID" value="GJN10402.1"/>
    <property type="molecule type" value="Genomic_DNA"/>
</dbReference>
<dbReference type="PANTHER" id="PTHR33186:SF28">
    <property type="entry name" value="F-BOX DOMAIN-CONTAINING PROTEIN"/>
    <property type="match status" value="1"/>
</dbReference>
<dbReference type="InterPro" id="IPR011043">
    <property type="entry name" value="Gal_Oxase/kelch_b-propeller"/>
</dbReference>
<dbReference type="InterPro" id="IPR056594">
    <property type="entry name" value="AT5G49610-like_b-prop"/>
</dbReference>
<evidence type="ECO:0000259" key="1">
    <source>
        <dbReference type="Pfam" id="PF23635"/>
    </source>
</evidence>
<dbReference type="SUPFAM" id="SSF50965">
    <property type="entry name" value="Galactose oxidase, central domain"/>
    <property type="match status" value="1"/>
</dbReference>
<protein>
    <recommendedName>
        <fullName evidence="1">F-box protein AT5G49610-like beta-propeller domain-containing protein</fullName>
    </recommendedName>
</protein>